<dbReference type="EMBL" id="WNTK01000012">
    <property type="protein sequence ID" value="KAG9474844.1"/>
    <property type="molecule type" value="Genomic_DNA"/>
</dbReference>
<comment type="caution">
    <text evidence="17">The sequence shown here is derived from an EMBL/GenBank/DDBJ whole genome shotgun (WGS) entry which is preliminary data.</text>
</comment>
<keyword evidence="7 13" id="KW-0863">Zinc-finger</keyword>
<keyword evidence="10" id="KW-0539">Nucleus</keyword>
<dbReference type="GO" id="GO:0005769">
    <property type="term" value="C:early endosome"/>
    <property type="evidence" value="ECO:0007669"/>
    <property type="project" value="TreeGrafter"/>
</dbReference>
<dbReference type="GO" id="GO:0008333">
    <property type="term" value="P:endosome to lysosome transport"/>
    <property type="evidence" value="ECO:0007669"/>
    <property type="project" value="TreeGrafter"/>
</dbReference>
<dbReference type="SMART" id="SM00064">
    <property type="entry name" value="FYVE"/>
    <property type="match status" value="1"/>
</dbReference>
<dbReference type="InterPro" id="IPR011011">
    <property type="entry name" value="Znf_FYVE_PHD"/>
</dbReference>
<organism evidence="17 18">
    <name type="scientific">Eleutherodactylus coqui</name>
    <name type="common">Puerto Rican coqui</name>
    <dbReference type="NCBI Taxonomy" id="57060"/>
    <lineage>
        <taxon>Eukaryota</taxon>
        <taxon>Metazoa</taxon>
        <taxon>Chordata</taxon>
        <taxon>Craniata</taxon>
        <taxon>Vertebrata</taxon>
        <taxon>Euteleostomi</taxon>
        <taxon>Amphibia</taxon>
        <taxon>Batrachia</taxon>
        <taxon>Anura</taxon>
        <taxon>Neobatrachia</taxon>
        <taxon>Hyloidea</taxon>
        <taxon>Eleutherodactylidae</taxon>
        <taxon>Eleutherodactylinae</taxon>
        <taxon>Eleutherodactylus</taxon>
        <taxon>Eleutherodactylus</taxon>
    </lineage>
</organism>
<keyword evidence="18" id="KW-1185">Reference proteome</keyword>
<dbReference type="GO" id="GO:0048471">
    <property type="term" value="C:perinuclear region of cytoplasm"/>
    <property type="evidence" value="ECO:0007669"/>
    <property type="project" value="UniProtKB-SubCell"/>
</dbReference>
<sequence length="267" mass="30536">MVDHLAYTEINSQRIAAVETCFGAAGQPLTLPGRVLVGEGILTKECRKKPKPRVFFLFSDILVYGTIVINKVKYSCQHIIPLEDVTTENLPNSGDMKNRWMLKTSKKSFVVCAASFTEREEWISHIKECSNRLLAKTGRRPSTKHAAPWIPDKATDICMRCTKTKFTTITRRHHCRNCGFVVCHDCSQQRFIIPSLSSKPLRVCTLCHRKLVADKIAEENEKRRAEEMQRQMPNYEASSDEDSDEERNNEIISSEDFYSSSWSAFHA</sequence>
<dbReference type="InterPro" id="IPR011993">
    <property type="entry name" value="PH-like_dom_sf"/>
</dbReference>
<keyword evidence="9" id="KW-0458">Lysosome</keyword>
<feature type="compositionally biased region" description="Acidic residues" evidence="14">
    <location>
        <begin position="238"/>
        <end position="247"/>
    </location>
</feature>
<evidence type="ECO:0000259" key="15">
    <source>
        <dbReference type="PROSITE" id="PS50003"/>
    </source>
</evidence>
<evidence type="ECO:0000256" key="13">
    <source>
        <dbReference type="PROSITE-ProRule" id="PRU00091"/>
    </source>
</evidence>
<evidence type="ECO:0000256" key="12">
    <source>
        <dbReference type="ARBA" id="ARBA00068858"/>
    </source>
</evidence>
<dbReference type="SUPFAM" id="SSF57903">
    <property type="entry name" value="FYVE/PHD zinc finger"/>
    <property type="match status" value="1"/>
</dbReference>
<evidence type="ECO:0000256" key="14">
    <source>
        <dbReference type="SAM" id="MobiDB-lite"/>
    </source>
</evidence>
<dbReference type="AlphaFoldDB" id="A0A8J6K4A6"/>
<gene>
    <name evidence="17" type="ORF">GDO78_003356</name>
</gene>
<evidence type="ECO:0000256" key="11">
    <source>
        <dbReference type="ARBA" id="ARBA00058022"/>
    </source>
</evidence>
<proteinExistence type="predicted"/>
<dbReference type="InterPro" id="IPR013083">
    <property type="entry name" value="Znf_RING/FYVE/PHD"/>
</dbReference>
<evidence type="ECO:0000256" key="6">
    <source>
        <dbReference type="ARBA" id="ARBA00022723"/>
    </source>
</evidence>
<dbReference type="CDD" id="cd01218">
    <property type="entry name" value="PH_Phafin2-like"/>
    <property type="match status" value="1"/>
</dbReference>
<dbReference type="GO" id="GO:2001244">
    <property type="term" value="P:positive regulation of intrinsic apoptotic signaling pathway"/>
    <property type="evidence" value="ECO:0007669"/>
    <property type="project" value="TreeGrafter"/>
</dbReference>
<dbReference type="InterPro" id="IPR037871">
    <property type="entry name" value="PH_Phafin"/>
</dbReference>
<dbReference type="GO" id="GO:0005634">
    <property type="term" value="C:nucleus"/>
    <property type="evidence" value="ECO:0007669"/>
    <property type="project" value="UniProtKB-SubCell"/>
</dbReference>
<dbReference type="FunFam" id="3.30.40.10:FF:000284">
    <property type="entry name" value="pleckstrin homology domain-containing family F member 1"/>
    <property type="match status" value="1"/>
</dbReference>
<dbReference type="OrthoDB" id="70570at2759"/>
<dbReference type="InterPro" id="IPR001849">
    <property type="entry name" value="PH_domain"/>
</dbReference>
<dbReference type="GO" id="GO:0007032">
    <property type="term" value="P:endosome organization"/>
    <property type="evidence" value="ECO:0007669"/>
    <property type="project" value="TreeGrafter"/>
</dbReference>
<evidence type="ECO:0000259" key="16">
    <source>
        <dbReference type="PROSITE" id="PS50178"/>
    </source>
</evidence>
<dbReference type="InterPro" id="IPR017455">
    <property type="entry name" value="Znf_FYVE-rel"/>
</dbReference>
<comment type="function">
    <text evidence="11">May induce apoptosis through the lysosomal-mitochondrial pathway. Translocates to the lysosome initiating the permeabilization of lysosomal membrane (LMP) and resulting in the release of CTSD and CTSL to the cytoplasm. Triggers the caspase-independent apoptosis by altering mitochondrial membrane permeabilization (MMP) resulting in the release of PDCD8.</text>
</comment>
<feature type="domain" description="FYVE-type" evidence="16">
    <location>
        <begin position="152"/>
        <end position="212"/>
    </location>
</feature>
<evidence type="ECO:0000256" key="2">
    <source>
        <dbReference type="ARBA" id="ARBA00004371"/>
    </source>
</evidence>
<dbReference type="PROSITE" id="PS50003">
    <property type="entry name" value="PH_DOMAIN"/>
    <property type="match status" value="1"/>
</dbReference>
<feature type="domain" description="PH" evidence="15">
    <location>
        <begin position="35"/>
        <end position="131"/>
    </location>
</feature>
<dbReference type="Proteomes" id="UP000770717">
    <property type="component" value="Unassembled WGS sequence"/>
</dbReference>
<dbReference type="PANTHER" id="PTHR46280">
    <property type="entry name" value="PLECKSTRIN HOMOLOGY DOMAIN-CONTAINING FAMILY F MEMBER 2-RELATED"/>
    <property type="match status" value="1"/>
</dbReference>
<keyword evidence="5" id="KW-0053">Apoptosis</keyword>
<dbReference type="InterPro" id="IPR051765">
    <property type="entry name" value="PH_domain-containing_F"/>
</dbReference>
<dbReference type="GO" id="GO:0010508">
    <property type="term" value="P:positive regulation of autophagy"/>
    <property type="evidence" value="ECO:0007669"/>
    <property type="project" value="TreeGrafter"/>
</dbReference>
<reference evidence="17" key="1">
    <citation type="thesis" date="2020" institute="ProQuest LLC" country="789 East Eisenhower Parkway, Ann Arbor, MI, USA">
        <title>Comparative Genomics and Chromosome Evolution.</title>
        <authorList>
            <person name="Mudd A.B."/>
        </authorList>
    </citation>
    <scope>NUCLEOTIDE SEQUENCE</scope>
    <source>
        <strain evidence="17">HN-11 Male</strain>
        <tissue evidence="17">Kidney and liver</tissue>
    </source>
</reference>
<dbReference type="Pfam" id="PF00169">
    <property type="entry name" value="PH"/>
    <property type="match status" value="1"/>
</dbReference>
<evidence type="ECO:0000256" key="4">
    <source>
        <dbReference type="ARBA" id="ARBA00022490"/>
    </source>
</evidence>
<comment type="subcellular location">
    <subcellularLocation>
        <location evidence="3">Cytoplasm</location>
        <location evidence="3">Perinuclear region</location>
    </subcellularLocation>
    <subcellularLocation>
        <location evidence="2">Lysosome</location>
    </subcellularLocation>
    <subcellularLocation>
        <location evidence="1">Nucleus</location>
    </subcellularLocation>
</comment>
<dbReference type="SUPFAM" id="SSF50729">
    <property type="entry name" value="PH domain-like"/>
    <property type="match status" value="1"/>
</dbReference>
<keyword evidence="4" id="KW-0963">Cytoplasm</keyword>
<evidence type="ECO:0000256" key="3">
    <source>
        <dbReference type="ARBA" id="ARBA00004556"/>
    </source>
</evidence>
<dbReference type="GO" id="GO:0035091">
    <property type="term" value="F:phosphatidylinositol binding"/>
    <property type="evidence" value="ECO:0007669"/>
    <property type="project" value="TreeGrafter"/>
</dbReference>
<dbReference type="PANTHER" id="PTHR46280:SF2">
    <property type="entry name" value="PLECKSTRIN HOMOLOGY DOMAIN-CONTAINING FAMILY F MEMBER 1"/>
    <property type="match status" value="1"/>
</dbReference>
<evidence type="ECO:0000256" key="7">
    <source>
        <dbReference type="ARBA" id="ARBA00022771"/>
    </source>
</evidence>
<evidence type="ECO:0000313" key="18">
    <source>
        <dbReference type="Proteomes" id="UP000770717"/>
    </source>
</evidence>
<keyword evidence="6" id="KW-0479">Metal-binding</keyword>
<evidence type="ECO:0000313" key="17">
    <source>
        <dbReference type="EMBL" id="KAG9474844.1"/>
    </source>
</evidence>
<dbReference type="Gene3D" id="2.30.29.30">
    <property type="entry name" value="Pleckstrin-homology domain (PH domain)/Phosphotyrosine-binding domain (PTB)"/>
    <property type="match status" value="1"/>
</dbReference>
<dbReference type="GO" id="GO:0008270">
    <property type="term" value="F:zinc ion binding"/>
    <property type="evidence" value="ECO:0007669"/>
    <property type="project" value="UniProtKB-KW"/>
</dbReference>
<evidence type="ECO:0000256" key="1">
    <source>
        <dbReference type="ARBA" id="ARBA00004123"/>
    </source>
</evidence>
<dbReference type="SMART" id="SM00233">
    <property type="entry name" value="PH"/>
    <property type="match status" value="1"/>
</dbReference>
<evidence type="ECO:0000256" key="5">
    <source>
        <dbReference type="ARBA" id="ARBA00022703"/>
    </source>
</evidence>
<protein>
    <recommendedName>
        <fullName evidence="12">Pleckstrin homology domain-containing family F member 1</fullName>
    </recommendedName>
</protein>
<dbReference type="GO" id="GO:0005764">
    <property type="term" value="C:lysosome"/>
    <property type="evidence" value="ECO:0007669"/>
    <property type="project" value="UniProtKB-SubCell"/>
</dbReference>
<dbReference type="PROSITE" id="PS50178">
    <property type="entry name" value="ZF_FYVE"/>
    <property type="match status" value="1"/>
</dbReference>
<keyword evidence="8" id="KW-0862">Zinc</keyword>
<feature type="region of interest" description="Disordered" evidence="14">
    <location>
        <begin position="221"/>
        <end position="252"/>
    </location>
</feature>
<evidence type="ECO:0000256" key="8">
    <source>
        <dbReference type="ARBA" id="ARBA00022833"/>
    </source>
</evidence>
<name>A0A8J6K4A6_ELECQ</name>
<evidence type="ECO:0000256" key="9">
    <source>
        <dbReference type="ARBA" id="ARBA00023228"/>
    </source>
</evidence>
<dbReference type="FunFam" id="2.30.29.30:FF:000247">
    <property type="entry name" value="pleckstrin homology domain-containing family F member 1"/>
    <property type="match status" value="1"/>
</dbReference>
<dbReference type="GO" id="GO:0006915">
    <property type="term" value="P:apoptotic process"/>
    <property type="evidence" value="ECO:0007669"/>
    <property type="project" value="UniProtKB-KW"/>
</dbReference>
<dbReference type="Gene3D" id="3.30.40.10">
    <property type="entry name" value="Zinc/RING finger domain, C3HC4 (zinc finger)"/>
    <property type="match status" value="1"/>
</dbReference>
<evidence type="ECO:0000256" key="10">
    <source>
        <dbReference type="ARBA" id="ARBA00023242"/>
    </source>
</evidence>
<accession>A0A8J6K4A6</accession>
<dbReference type="Pfam" id="PF01363">
    <property type="entry name" value="FYVE"/>
    <property type="match status" value="1"/>
</dbReference>
<dbReference type="InterPro" id="IPR000306">
    <property type="entry name" value="Znf_FYVE"/>
</dbReference>